<protein>
    <recommendedName>
        <fullName evidence="14">Sodium/proline symporter</fullName>
    </recommendedName>
    <alternativeName>
        <fullName evidence="14">Proline permease</fullName>
    </alternativeName>
</protein>
<dbReference type="PROSITE" id="PS50283">
    <property type="entry name" value="NA_SOLUT_SYMP_3"/>
    <property type="match status" value="1"/>
</dbReference>
<evidence type="ECO:0000256" key="11">
    <source>
        <dbReference type="ARBA" id="ARBA00023201"/>
    </source>
</evidence>
<dbReference type="GO" id="GO:0031402">
    <property type="term" value="F:sodium ion binding"/>
    <property type="evidence" value="ECO:0007669"/>
    <property type="project" value="UniProtKB-UniRule"/>
</dbReference>
<evidence type="ECO:0000313" key="16">
    <source>
        <dbReference type="Proteomes" id="UP000184052"/>
    </source>
</evidence>
<dbReference type="InterPro" id="IPR050277">
    <property type="entry name" value="Sodium:Solute_Symporter"/>
</dbReference>
<evidence type="ECO:0000256" key="4">
    <source>
        <dbReference type="ARBA" id="ARBA00022475"/>
    </source>
</evidence>
<keyword evidence="9 14" id="KW-0406">Ion transport</keyword>
<dbReference type="Pfam" id="PF00474">
    <property type="entry name" value="SSF"/>
    <property type="match status" value="1"/>
</dbReference>
<dbReference type="CDD" id="cd11475">
    <property type="entry name" value="SLC5sbd_PutP"/>
    <property type="match status" value="1"/>
</dbReference>
<dbReference type="PANTHER" id="PTHR48086:SF3">
    <property type="entry name" value="SODIUM_PROLINE SYMPORTER"/>
    <property type="match status" value="1"/>
</dbReference>
<evidence type="ECO:0000313" key="15">
    <source>
        <dbReference type="EMBL" id="SHJ76076.1"/>
    </source>
</evidence>
<feature type="transmembrane region" description="Helical" evidence="14">
    <location>
        <begin position="280"/>
        <end position="304"/>
    </location>
</feature>
<name>A0A1M6LY30_9FIRM</name>
<evidence type="ECO:0000256" key="9">
    <source>
        <dbReference type="ARBA" id="ARBA00023065"/>
    </source>
</evidence>
<feature type="transmembrane region" description="Helical" evidence="14">
    <location>
        <begin position="74"/>
        <end position="93"/>
    </location>
</feature>
<gene>
    <name evidence="15" type="ORF">SAMN02745751_03305</name>
</gene>
<evidence type="ECO:0000256" key="1">
    <source>
        <dbReference type="ARBA" id="ARBA00004651"/>
    </source>
</evidence>
<evidence type="ECO:0000256" key="6">
    <source>
        <dbReference type="ARBA" id="ARBA00022847"/>
    </source>
</evidence>
<dbReference type="EMBL" id="FQZL01000035">
    <property type="protein sequence ID" value="SHJ76076.1"/>
    <property type="molecule type" value="Genomic_DNA"/>
</dbReference>
<sequence length="494" mass="53166">MNLVTIRAIVLVLYLGFMLSVGFFQGKKVKSDDDYNIGGRSVPGWVAALSERATAESAFCMVGIPGAAYVTGMASIWMAIGFGLGNILAWVAISHRMQAESEKHEVNTYMDWISKRHTKFGKSLRLIGAFILVFTFLFYIEGQILGGGKTLGSMFGIKMSTGLLITFLIIMPYAVYGGFQSVVYTDVIQALLMIFTLIVTPIIGIFYIKNNPADVQFTSLGAALRSASLMSSTGGLKGLAAGVFIGNSLAWAITYFGGFPPSSIRYMSIKDKASMKTAKTIAIGWASLAYFGAITLGFIGIAIFGPNAFADPETVMPEVIMTIFPTVLGAILVTSAMAGLISTADSMLVLASSEISESIFKPYFVKGEMTREQNLKISRLITVALGLFALGLVYIIPQDLVYNVVGFAWGGLGASFSTLSLLTLFWKDFNAYGAMTAMVVGFVSSVLWYISPLEQIVPAMATGFIFSLISAVIATKLTVHKFDSASMEVNEKSN</sequence>
<proteinExistence type="inferred from homology"/>
<dbReference type="AlphaFoldDB" id="A0A1M6LY30"/>
<dbReference type="Proteomes" id="UP000184052">
    <property type="component" value="Unassembled WGS sequence"/>
</dbReference>
<keyword evidence="14" id="KW-0029">Amino-acid transport</keyword>
<feature type="transmembrane region" description="Helical" evidence="14">
    <location>
        <begin position="123"/>
        <end position="140"/>
    </location>
</feature>
<keyword evidence="8 14" id="KW-0915">Sodium</keyword>
<evidence type="ECO:0000256" key="13">
    <source>
        <dbReference type="RuleBase" id="RU362091"/>
    </source>
</evidence>
<evidence type="ECO:0000256" key="14">
    <source>
        <dbReference type="RuleBase" id="RU366012"/>
    </source>
</evidence>
<feature type="transmembrane region" description="Helical" evidence="14">
    <location>
        <begin position="187"/>
        <end position="208"/>
    </location>
</feature>
<dbReference type="PANTHER" id="PTHR48086">
    <property type="entry name" value="SODIUM/PROLINE SYMPORTER-RELATED"/>
    <property type="match status" value="1"/>
</dbReference>
<accession>A0A1M6LY30</accession>
<keyword evidence="6 14" id="KW-0769">Symport</keyword>
<dbReference type="GO" id="GO:0005298">
    <property type="term" value="F:proline:sodium symporter activity"/>
    <property type="evidence" value="ECO:0007669"/>
    <property type="project" value="UniProtKB-UniRule"/>
</dbReference>
<keyword evidence="7 14" id="KW-1133">Transmembrane helix</keyword>
<keyword evidence="16" id="KW-1185">Reference proteome</keyword>
<dbReference type="GO" id="GO:0005886">
    <property type="term" value="C:plasma membrane"/>
    <property type="evidence" value="ECO:0007669"/>
    <property type="project" value="UniProtKB-SubCell"/>
</dbReference>
<dbReference type="OrthoDB" id="9789704at2"/>
<comment type="catalytic activity">
    <reaction evidence="12">
        <text>L-proline(in) + Na(+)(in) = L-proline(out) + Na(+)(out)</text>
        <dbReference type="Rhea" id="RHEA:28967"/>
        <dbReference type="ChEBI" id="CHEBI:29101"/>
        <dbReference type="ChEBI" id="CHEBI:60039"/>
    </reaction>
</comment>
<keyword evidence="5 14" id="KW-0812">Transmembrane</keyword>
<feature type="transmembrane region" description="Helical" evidence="14">
    <location>
        <begin position="239"/>
        <end position="259"/>
    </location>
</feature>
<evidence type="ECO:0000256" key="2">
    <source>
        <dbReference type="ARBA" id="ARBA00006434"/>
    </source>
</evidence>
<evidence type="ECO:0000256" key="7">
    <source>
        <dbReference type="ARBA" id="ARBA00022989"/>
    </source>
</evidence>
<evidence type="ECO:0000256" key="5">
    <source>
        <dbReference type="ARBA" id="ARBA00022692"/>
    </source>
</evidence>
<evidence type="ECO:0000256" key="3">
    <source>
        <dbReference type="ARBA" id="ARBA00022448"/>
    </source>
</evidence>
<feature type="transmembrane region" description="Helical" evidence="14">
    <location>
        <begin position="402"/>
        <end position="425"/>
    </location>
</feature>
<keyword evidence="11 14" id="KW-0739">Sodium transport</keyword>
<dbReference type="GO" id="GO:0015824">
    <property type="term" value="P:proline transport"/>
    <property type="evidence" value="ECO:0007669"/>
    <property type="project" value="UniProtKB-UniRule"/>
</dbReference>
<keyword evidence="3 14" id="KW-0813">Transport</keyword>
<keyword evidence="10 14" id="KW-0472">Membrane</keyword>
<dbReference type="Gene3D" id="1.20.1730.10">
    <property type="entry name" value="Sodium/glucose cotransporter"/>
    <property type="match status" value="1"/>
</dbReference>
<dbReference type="InterPro" id="IPR001734">
    <property type="entry name" value="Na/solute_symporter"/>
</dbReference>
<keyword evidence="4 14" id="KW-1003">Cell membrane</keyword>
<dbReference type="RefSeq" id="WP_073050664.1">
    <property type="nucleotide sequence ID" value="NZ_FQZL01000035.1"/>
</dbReference>
<feature type="transmembrane region" description="Helical" evidence="14">
    <location>
        <begin position="456"/>
        <end position="479"/>
    </location>
</feature>
<dbReference type="InterPro" id="IPR011851">
    <property type="entry name" value="Na/Pro_symporter"/>
</dbReference>
<organism evidence="15 16">
    <name type="scientific">Dethiosulfatibacter aminovorans DSM 17477</name>
    <dbReference type="NCBI Taxonomy" id="1121476"/>
    <lineage>
        <taxon>Bacteria</taxon>
        <taxon>Bacillati</taxon>
        <taxon>Bacillota</taxon>
        <taxon>Tissierellia</taxon>
        <taxon>Dethiosulfatibacter</taxon>
    </lineage>
</organism>
<comment type="function">
    <text evidence="14">Catalyzes the sodium-dependent uptake of extracellular L-proline.</text>
</comment>
<evidence type="ECO:0000256" key="10">
    <source>
        <dbReference type="ARBA" id="ARBA00023136"/>
    </source>
</evidence>
<comment type="subcellular location">
    <subcellularLocation>
        <location evidence="1 14">Cell membrane</location>
        <topology evidence="1 14">Multi-pass membrane protein</topology>
    </subcellularLocation>
</comment>
<feature type="transmembrane region" description="Helical" evidence="14">
    <location>
        <begin position="377"/>
        <end position="396"/>
    </location>
</feature>
<feature type="transmembrane region" description="Helical" evidence="14">
    <location>
        <begin position="432"/>
        <end position="450"/>
    </location>
</feature>
<evidence type="ECO:0000256" key="12">
    <source>
        <dbReference type="ARBA" id="ARBA00033708"/>
    </source>
</evidence>
<comment type="similarity">
    <text evidence="2 13">Belongs to the sodium:solute symporter (SSF) (TC 2.A.21) family.</text>
</comment>
<evidence type="ECO:0000256" key="8">
    <source>
        <dbReference type="ARBA" id="ARBA00023053"/>
    </source>
</evidence>
<feature type="transmembrane region" description="Helical" evidence="14">
    <location>
        <begin position="319"/>
        <end position="341"/>
    </location>
</feature>
<dbReference type="NCBIfam" id="TIGR00813">
    <property type="entry name" value="sss"/>
    <property type="match status" value="1"/>
</dbReference>
<dbReference type="InterPro" id="IPR038377">
    <property type="entry name" value="Na/Glc_symporter_sf"/>
</dbReference>
<dbReference type="STRING" id="1121476.SAMN02745751_03305"/>
<feature type="transmembrane region" description="Helical" evidence="14">
    <location>
        <begin position="6"/>
        <end position="24"/>
    </location>
</feature>
<feature type="transmembrane region" description="Helical" evidence="14">
    <location>
        <begin position="152"/>
        <end position="175"/>
    </location>
</feature>
<reference evidence="15 16" key="1">
    <citation type="submission" date="2016-11" db="EMBL/GenBank/DDBJ databases">
        <authorList>
            <person name="Jaros S."/>
            <person name="Januszkiewicz K."/>
            <person name="Wedrychowicz H."/>
        </authorList>
    </citation>
    <scope>NUCLEOTIDE SEQUENCE [LARGE SCALE GENOMIC DNA]</scope>
    <source>
        <strain evidence="15 16">DSM 17477</strain>
    </source>
</reference>